<dbReference type="Proteomes" id="UP000228552">
    <property type="component" value="Chromosome"/>
</dbReference>
<name>A0AAD0AK09_9FUSO</name>
<dbReference type="SUPFAM" id="SSF50118">
    <property type="entry name" value="Cell growth inhibitor/plasmid maintenance toxic component"/>
    <property type="match status" value="1"/>
</dbReference>
<dbReference type="AlphaFoldDB" id="A0AAD0AK09"/>
<accession>A0AAD0AK09</accession>
<dbReference type="InterPro" id="IPR003477">
    <property type="entry name" value="PemK-like"/>
</dbReference>
<sequence length="131" mass="14998">MTYEVLGVYLVDFKTNNVGGEMSGKHYALVLSELSKKDSTLLAAPITSKKAGKKYRGGFTINCTKYQKNPTYAKAFVKIRKIREISKYRIYGDKIYDLDKDDVRLLQETFKNFFSFLNESDDIKIKAEGTI</sequence>
<keyword evidence="2" id="KW-1185">Reference proteome</keyword>
<dbReference type="Gene3D" id="2.30.30.110">
    <property type="match status" value="1"/>
</dbReference>
<dbReference type="EMBL" id="CP024700">
    <property type="protein sequence ID" value="ATV60884.1"/>
    <property type="molecule type" value="Genomic_DNA"/>
</dbReference>
<evidence type="ECO:0000313" key="2">
    <source>
        <dbReference type="Proteomes" id="UP000228552"/>
    </source>
</evidence>
<dbReference type="InterPro" id="IPR011067">
    <property type="entry name" value="Plasmid_toxin/cell-grow_inhib"/>
</dbReference>
<protein>
    <submittedName>
        <fullName evidence="1">Toxin MazF</fullName>
    </submittedName>
</protein>
<dbReference type="RefSeq" id="WP_099986644.1">
    <property type="nucleotide sequence ID" value="NZ_CP024700.1"/>
</dbReference>
<organism evidence="1 2">
    <name type="scientific">Fusobacterium pseudoperiodonticum</name>
    <dbReference type="NCBI Taxonomy" id="2663009"/>
    <lineage>
        <taxon>Bacteria</taxon>
        <taxon>Fusobacteriati</taxon>
        <taxon>Fusobacteriota</taxon>
        <taxon>Fusobacteriia</taxon>
        <taxon>Fusobacteriales</taxon>
        <taxon>Fusobacteriaceae</taxon>
        <taxon>Fusobacterium</taxon>
    </lineage>
</organism>
<proteinExistence type="predicted"/>
<dbReference type="Pfam" id="PF02452">
    <property type="entry name" value="PemK_toxin"/>
    <property type="match status" value="1"/>
</dbReference>
<evidence type="ECO:0000313" key="1">
    <source>
        <dbReference type="EMBL" id="ATV60884.1"/>
    </source>
</evidence>
<gene>
    <name evidence="1" type="ORF">CTM74_02925</name>
</gene>
<dbReference type="GO" id="GO:0003677">
    <property type="term" value="F:DNA binding"/>
    <property type="evidence" value="ECO:0007669"/>
    <property type="project" value="InterPro"/>
</dbReference>
<reference evidence="1 2" key="1">
    <citation type="submission" date="2017-11" db="EMBL/GenBank/DDBJ databases">
        <title>Genome sequencing of Fusobacterium periodonticum KCOM 1263.</title>
        <authorList>
            <person name="Kook J.-K."/>
            <person name="Park S.-N."/>
            <person name="Lim Y.K."/>
        </authorList>
    </citation>
    <scope>NUCLEOTIDE SEQUENCE [LARGE SCALE GENOMIC DNA]</scope>
    <source>
        <strain evidence="1 2">KCOM 1263</strain>
    </source>
</reference>